<dbReference type="AlphaFoldDB" id="A0A8S3ACM8"/>
<organism evidence="2 3">
    <name type="scientific">Rotaria magnacalcarata</name>
    <dbReference type="NCBI Taxonomy" id="392030"/>
    <lineage>
        <taxon>Eukaryota</taxon>
        <taxon>Metazoa</taxon>
        <taxon>Spiralia</taxon>
        <taxon>Gnathifera</taxon>
        <taxon>Rotifera</taxon>
        <taxon>Eurotatoria</taxon>
        <taxon>Bdelloidea</taxon>
        <taxon>Philodinida</taxon>
        <taxon>Philodinidae</taxon>
        <taxon>Rotaria</taxon>
    </lineage>
</organism>
<evidence type="ECO:0000313" key="1">
    <source>
        <dbReference type="EMBL" id="CAF4616126.1"/>
    </source>
</evidence>
<dbReference type="EMBL" id="CAJOBH010122159">
    <property type="protein sequence ID" value="CAF4716746.1"/>
    <property type="molecule type" value="Genomic_DNA"/>
</dbReference>
<reference evidence="2" key="1">
    <citation type="submission" date="2021-02" db="EMBL/GenBank/DDBJ databases">
        <authorList>
            <person name="Nowell W R."/>
        </authorList>
    </citation>
    <scope>NUCLEOTIDE SEQUENCE</scope>
</reference>
<sequence length="56" mass="6268">MKTIGDLNNNQVTTLKVQNQKRKNSTLSCESLSSQLSQIKTCDMLPDPNDEKLTNT</sequence>
<evidence type="ECO:0000313" key="3">
    <source>
        <dbReference type="Proteomes" id="UP000681967"/>
    </source>
</evidence>
<evidence type="ECO:0000313" key="2">
    <source>
        <dbReference type="EMBL" id="CAF4716746.1"/>
    </source>
</evidence>
<dbReference type="EMBL" id="CAJOBJ010107487">
    <property type="protein sequence ID" value="CAF4616126.1"/>
    <property type="molecule type" value="Genomic_DNA"/>
</dbReference>
<dbReference type="Proteomes" id="UP000681967">
    <property type="component" value="Unassembled WGS sequence"/>
</dbReference>
<feature type="non-terminal residue" evidence="2">
    <location>
        <position position="56"/>
    </location>
</feature>
<accession>A0A8S3ACM8</accession>
<gene>
    <name evidence="2" type="ORF">BYL167_LOCUS44707</name>
    <name evidence="1" type="ORF">GIL414_LOCUS39576</name>
</gene>
<name>A0A8S3ACM8_9BILA</name>
<dbReference type="Proteomes" id="UP000681720">
    <property type="component" value="Unassembled WGS sequence"/>
</dbReference>
<comment type="caution">
    <text evidence="2">The sequence shown here is derived from an EMBL/GenBank/DDBJ whole genome shotgun (WGS) entry which is preliminary data.</text>
</comment>
<proteinExistence type="predicted"/>
<protein>
    <submittedName>
        <fullName evidence="2">Uncharacterized protein</fullName>
    </submittedName>
</protein>